<keyword evidence="3" id="KW-0808">Transferase</keyword>
<comment type="subcellular location">
    <subcellularLocation>
        <location evidence="1">Membrane</location>
        <topology evidence="1">Multi-pass membrane protein</topology>
    </subcellularLocation>
</comment>
<keyword evidence="6 7" id="KW-0472">Membrane</keyword>
<accession>A0A2K1KAW9</accession>
<evidence type="ECO:0000313" key="10">
    <source>
        <dbReference type="EnsemblPlants" id="Pp3c7_7840V3.1"/>
    </source>
</evidence>
<sequence>MMASLPEEFTHGEQRFQSLEKCSTENRERQSIACDLYGTLVRSRASFPYFMLVAFEAGSVLRAIILLLSSPVAWFIYHCISESACIKLLIFVTFVGLRVKEIETCARTVLPRFYTSDLHWETWRVFSSFGKRYVITGSPRVMVEHFAKEYLGADEVICTEIEVSSGGRATGFVRPPGVLLSMDKRNALKAACDGKDAPDVGVGDRKHDHPFLTYCKEGYVVPADSGCQSAAPNGRLAKSIVFHDGRLVQCPSPLCSLLMLIWLPIGFVLAIIRIVVGTLLGKMRMSWLFYAYNLLGVRIRVKGTPPTQANSGDPKLGLLFICTHRTLLDPIILSIALGRPVTAVTYSISRLSEFLSPIKTVALTRRRDADAAMIRKLLQEGDLVMCPEGTTCREPFLLRFSALFAELSDQIVPVAMKNAMSLFHGTTVTGWKGMDPFFFFMNPSPLYEVTFLNQLPQELTCSAGKNSYEVANHIQRVLGGVLGFECTNLTRRDKYRILAGTDGSVETTIPKLP</sequence>
<dbReference type="Gramene" id="Pp3c7_7840V3.4">
    <property type="protein sequence ID" value="Pp3c7_7840V3.4"/>
    <property type="gene ID" value="Pp3c7_7840"/>
</dbReference>
<feature type="transmembrane region" description="Helical" evidence="7">
    <location>
        <begin position="257"/>
        <end position="280"/>
    </location>
</feature>
<dbReference type="SMART" id="SM00563">
    <property type="entry name" value="PlsC"/>
    <property type="match status" value="1"/>
</dbReference>
<reference evidence="9 11" key="2">
    <citation type="journal article" date="2018" name="Plant J.">
        <title>The Physcomitrella patens chromosome-scale assembly reveals moss genome structure and evolution.</title>
        <authorList>
            <person name="Lang D."/>
            <person name="Ullrich K.K."/>
            <person name="Murat F."/>
            <person name="Fuchs J."/>
            <person name="Jenkins J."/>
            <person name="Haas F.B."/>
            <person name="Piednoel M."/>
            <person name="Gundlach H."/>
            <person name="Van Bel M."/>
            <person name="Meyberg R."/>
            <person name="Vives C."/>
            <person name="Morata J."/>
            <person name="Symeonidi A."/>
            <person name="Hiss M."/>
            <person name="Muchero W."/>
            <person name="Kamisugi Y."/>
            <person name="Saleh O."/>
            <person name="Blanc G."/>
            <person name="Decker E.L."/>
            <person name="van Gessel N."/>
            <person name="Grimwood J."/>
            <person name="Hayes R.D."/>
            <person name="Graham S.W."/>
            <person name="Gunter L.E."/>
            <person name="McDaniel S.F."/>
            <person name="Hoernstein S.N.W."/>
            <person name="Larsson A."/>
            <person name="Li F.W."/>
            <person name="Perroud P.F."/>
            <person name="Phillips J."/>
            <person name="Ranjan P."/>
            <person name="Rokshar D.S."/>
            <person name="Rothfels C.J."/>
            <person name="Schneider L."/>
            <person name="Shu S."/>
            <person name="Stevenson D.W."/>
            <person name="Thummler F."/>
            <person name="Tillich M."/>
            <person name="Villarreal Aguilar J.C."/>
            <person name="Widiez T."/>
            <person name="Wong G.K."/>
            <person name="Wymore A."/>
            <person name="Zhang Y."/>
            <person name="Zimmer A.D."/>
            <person name="Quatrano R.S."/>
            <person name="Mayer K.F.X."/>
            <person name="Goodstein D."/>
            <person name="Casacuberta J.M."/>
            <person name="Vandepoele K."/>
            <person name="Reski R."/>
            <person name="Cuming A.C."/>
            <person name="Tuskan G.A."/>
            <person name="Maumus F."/>
            <person name="Salse J."/>
            <person name="Schmutz J."/>
            <person name="Rensing S.A."/>
        </authorList>
    </citation>
    <scope>NUCLEOTIDE SEQUENCE [LARGE SCALE GENOMIC DNA]</scope>
    <source>
        <strain evidence="10 11">cv. Gransden 2004</strain>
    </source>
</reference>
<evidence type="ECO:0000313" key="9">
    <source>
        <dbReference type="EMBL" id="PNR50921.1"/>
    </source>
</evidence>
<proteinExistence type="inferred from homology"/>
<evidence type="ECO:0000256" key="6">
    <source>
        <dbReference type="ARBA" id="ARBA00023136"/>
    </source>
</evidence>
<dbReference type="Proteomes" id="UP000006727">
    <property type="component" value="Chromosome 7"/>
</dbReference>
<feature type="transmembrane region" description="Helical" evidence="7">
    <location>
        <begin position="47"/>
        <end position="68"/>
    </location>
</feature>
<dbReference type="InterPro" id="IPR036412">
    <property type="entry name" value="HAD-like_sf"/>
</dbReference>
<name>A0A2K1KAW9_PHYPA</name>
<organism evidence="9">
    <name type="scientific">Physcomitrium patens</name>
    <name type="common">Spreading-leaved earth moss</name>
    <name type="synonym">Physcomitrella patens</name>
    <dbReference type="NCBI Taxonomy" id="3218"/>
    <lineage>
        <taxon>Eukaryota</taxon>
        <taxon>Viridiplantae</taxon>
        <taxon>Streptophyta</taxon>
        <taxon>Embryophyta</taxon>
        <taxon>Bryophyta</taxon>
        <taxon>Bryophytina</taxon>
        <taxon>Bryopsida</taxon>
        <taxon>Funariidae</taxon>
        <taxon>Funariales</taxon>
        <taxon>Funariaceae</taxon>
        <taxon>Physcomitrium</taxon>
    </lineage>
</organism>
<dbReference type="PaxDb" id="3218-PP1S42_150V6.1"/>
<evidence type="ECO:0000256" key="7">
    <source>
        <dbReference type="SAM" id="Phobius"/>
    </source>
</evidence>
<dbReference type="InterPro" id="IPR023214">
    <property type="entry name" value="HAD_sf"/>
</dbReference>
<dbReference type="EMBL" id="ABEU02000007">
    <property type="protein sequence ID" value="PNR50921.1"/>
    <property type="molecule type" value="Genomic_DNA"/>
</dbReference>
<dbReference type="Gene3D" id="3.40.50.1000">
    <property type="entry name" value="HAD superfamily/HAD-like"/>
    <property type="match status" value="1"/>
</dbReference>
<dbReference type="Gramene" id="Pp3c7_7840V3.2">
    <property type="protein sequence ID" value="Pp3c7_7840V3.2"/>
    <property type="gene ID" value="Pp3c7_7840"/>
</dbReference>
<dbReference type="GeneID" id="112284724"/>
<dbReference type="PANTHER" id="PTHR15486">
    <property type="entry name" value="ANCIENT UBIQUITOUS PROTEIN"/>
    <property type="match status" value="1"/>
</dbReference>
<evidence type="ECO:0000256" key="3">
    <source>
        <dbReference type="ARBA" id="ARBA00022679"/>
    </source>
</evidence>
<keyword evidence="5 7" id="KW-1133">Transmembrane helix</keyword>
<reference evidence="9 11" key="1">
    <citation type="journal article" date="2008" name="Science">
        <title>The Physcomitrella genome reveals evolutionary insights into the conquest of land by plants.</title>
        <authorList>
            <person name="Rensing S."/>
            <person name="Lang D."/>
            <person name="Zimmer A."/>
            <person name="Terry A."/>
            <person name="Salamov A."/>
            <person name="Shapiro H."/>
            <person name="Nishiyama T."/>
            <person name="Perroud P.-F."/>
            <person name="Lindquist E."/>
            <person name="Kamisugi Y."/>
            <person name="Tanahashi T."/>
            <person name="Sakakibara K."/>
            <person name="Fujita T."/>
            <person name="Oishi K."/>
            <person name="Shin-I T."/>
            <person name="Kuroki Y."/>
            <person name="Toyoda A."/>
            <person name="Suzuki Y."/>
            <person name="Hashimoto A."/>
            <person name="Yamaguchi K."/>
            <person name="Sugano A."/>
            <person name="Kohara Y."/>
            <person name="Fujiyama A."/>
            <person name="Anterola A."/>
            <person name="Aoki S."/>
            <person name="Ashton N."/>
            <person name="Barbazuk W.B."/>
            <person name="Barker E."/>
            <person name="Bennetzen J."/>
            <person name="Bezanilla M."/>
            <person name="Blankenship R."/>
            <person name="Cho S.H."/>
            <person name="Dutcher S."/>
            <person name="Estelle M."/>
            <person name="Fawcett J.A."/>
            <person name="Gundlach H."/>
            <person name="Hanada K."/>
            <person name="Heyl A."/>
            <person name="Hicks K.A."/>
            <person name="Hugh J."/>
            <person name="Lohr M."/>
            <person name="Mayer K."/>
            <person name="Melkozernov A."/>
            <person name="Murata T."/>
            <person name="Nelson D."/>
            <person name="Pils B."/>
            <person name="Prigge M."/>
            <person name="Reiss B."/>
            <person name="Renner T."/>
            <person name="Rombauts S."/>
            <person name="Rushton P."/>
            <person name="Sanderfoot A."/>
            <person name="Schween G."/>
            <person name="Shiu S.-H."/>
            <person name="Stueber K."/>
            <person name="Theodoulou F.L."/>
            <person name="Tu H."/>
            <person name="Van de Peer Y."/>
            <person name="Verrier P.J."/>
            <person name="Waters E."/>
            <person name="Wood A."/>
            <person name="Yang L."/>
            <person name="Cove D."/>
            <person name="Cuming A."/>
            <person name="Hasebe M."/>
            <person name="Lucas S."/>
            <person name="Mishler D.B."/>
            <person name="Reski R."/>
            <person name="Grigoriev I."/>
            <person name="Quatrano R.S."/>
            <person name="Boore J.L."/>
        </authorList>
    </citation>
    <scope>NUCLEOTIDE SEQUENCE [LARGE SCALE GENOMIC DNA]</scope>
    <source>
        <strain evidence="10 11">cv. Gransden 2004</strain>
    </source>
</reference>
<gene>
    <name evidence="10" type="primary">LOC112284724</name>
    <name evidence="9" type="ORF">PHYPA_010107</name>
</gene>
<dbReference type="RefSeq" id="XP_024380617.1">
    <property type="nucleotide sequence ID" value="XM_024524849.2"/>
</dbReference>
<comment type="similarity">
    <text evidence="2">Belongs to the GPAT/DAPAT family.</text>
</comment>
<evidence type="ECO:0000259" key="8">
    <source>
        <dbReference type="SMART" id="SM00563"/>
    </source>
</evidence>
<dbReference type="OrthoDB" id="1854593at2759"/>
<evidence type="ECO:0000256" key="4">
    <source>
        <dbReference type="ARBA" id="ARBA00022692"/>
    </source>
</evidence>
<protein>
    <recommendedName>
        <fullName evidence="8">Phospholipid/glycerol acyltransferase domain-containing protein</fullName>
    </recommendedName>
</protein>
<evidence type="ECO:0000256" key="5">
    <source>
        <dbReference type="ARBA" id="ARBA00022989"/>
    </source>
</evidence>
<dbReference type="SUPFAM" id="SSF56784">
    <property type="entry name" value="HAD-like"/>
    <property type="match status" value="1"/>
</dbReference>
<dbReference type="Pfam" id="PF01553">
    <property type="entry name" value="Acyltransferase"/>
    <property type="match status" value="1"/>
</dbReference>
<dbReference type="CDD" id="cd06551">
    <property type="entry name" value="LPLAT"/>
    <property type="match status" value="1"/>
</dbReference>
<evidence type="ECO:0000313" key="11">
    <source>
        <dbReference type="Proteomes" id="UP000006727"/>
    </source>
</evidence>
<evidence type="ECO:0000256" key="2">
    <source>
        <dbReference type="ARBA" id="ARBA00007937"/>
    </source>
</evidence>
<dbReference type="SUPFAM" id="SSF69593">
    <property type="entry name" value="Glycerol-3-phosphate (1)-acyltransferase"/>
    <property type="match status" value="1"/>
</dbReference>
<dbReference type="InterPro" id="IPR002123">
    <property type="entry name" value="Plipid/glycerol_acylTrfase"/>
</dbReference>
<feature type="transmembrane region" description="Helical" evidence="7">
    <location>
        <begin position="75"/>
        <end position="97"/>
    </location>
</feature>
<dbReference type="Pfam" id="PF23270">
    <property type="entry name" value="HAD_RAM2_N"/>
    <property type="match status" value="1"/>
</dbReference>
<evidence type="ECO:0000256" key="1">
    <source>
        <dbReference type="ARBA" id="ARBA00004141"/>
    </source>
</evidence>
<dbReference type="STRING" id="3218.A0A2K1KAW9"/>
<dbReference type="OMA" id="RVVYHAF"/>
<dbReference type="AlphaFoldDB" id="A0A2K1KAW9"/>
<dbReference type="GO" id="GO:0010143">
    <property type="term" value="P:cutin biosynthetic process"/>
    <property type="evidence" value="ECO:0000318"/>
    <property type="project" value="GO_Central"/>
</dbReference>
<dbReference type="GO" id="GO:0016020">
    <property type="term" value="C:membrane"/>
    <property type="evidence" value="ECO:0000318"/>
    <property type="project" value="GO_Central"/>
</dbReference>
<dbReference type="EnsemblPlants" id="Pp3c7_7840V3.4">
    <property type="protein sequence ID" value="Pp3c7_7840V3.4"/>
    <property type="gene ID" value="Pp3c7_7840"/>
</dbReference>
<dbReference type="EnsemblPlants" id="Pp3c7_7840V3.1">
    <property type="protein sequence ID" value="Pp3c7_7840V3.1"/>
    <property type="gene ID" value="Pp3c7_7840"/>
</dbReference>
<dbReference type="EnsemblPlants" id="Pp3c7_7840V3.3">
    <property type="protein sequence ID" value="Pp3c7_7840V3.3"/>
    <property type="gene ID" value="Pp3c7_7840"/>
</dbReference>
<dbReference type="PANTHER" id="PTHR15486:SF96">
    <property type="entry name" value="LIPID DROPLET-REGULATING VLDL ASSEMBLY FACTOR AUP1"/>
    <property type="match status" value="1"/>
</dbReference>
<reference evidence="10" key="3">
    <citation type="submission" date="2020-12" db="UniProtKB">
        <authorList>
            <consortium name="EnsemblPlants"/>
        </authorList>
    </citation>
    <scope>IDENTIFICATION</scope>
</reference>
<dbReference type="KEGG" id="ppp:112284724"/>
<dbReference type="InterPro" id="IPR056462">
    <property type="entry name" value="HAD_RAM2/GPAT1-8"/>
</dbReference>
<dbReference type="GO" id="GO:0016791">
    <property type="term" value="F:phosphatase activity"/>
    <property type="evidence" value="ECO:0000318"/>
    <property type="project" value="GO_Central"/>
</dbReference>
<keyword evidence="11" id="KW-1185">Reference proteome</keyword>
<dbReference type="Gramene" id="Pp3c7_7840V3.1">
    <property type="protein sequence ID" value="Pp3c7_7840V3.1"/>
    <property type="gene ID" value="Pp3c7_7840"/>
</dbReference>
<feature type="domain" description="Phospholipid/glycerol acyltransferase" evidence="8">
    <location>
        <begin position="318"/>
        <end position="419"/>
    </location>
</feature>
<keyword evidence="4 7" id="KW-0812">Transmembrane</keyword>
<dbReference type="Gramene" id="Pp3c7_7840V3.3">
    <property type="protein sequence ID" value="Pp3c7_7840V3.3"/>
    <property type="gene ID" value="Pp3c7_7840"/>
</dbReference>
<dbReference type="EnsemblPlants" id="Pp3c7_7840V3.2">
    <property type="protein sequence ID" value="Pp3c7_7840V3.2"/>
    <property type="gene ID" value="Pp3c7_7840"/>
</dbReference>
<dbReference type="GO" id="GO:0090447">
    <property type="term" value="F:glycerol-3-phosphate 2-O-acyltransferase activity"/>
    <property type="evidence" value="ECO:0000318"/>
    <property type="project" value="GO_Central"/>
</dbReference>